<protein>
    <submittedName>
        <fullName evidence="2">Peptidase inhibitor family I36 protein</fullName>
    </submittedName>
</protein>
<reference evidence="3" key="1">
    <citation type="journal article" date="2019" name="Int. J. Syst. Evol. Microbiol.">
        <title>The Global Catalogue of Microorganisms (GCM) 10K type strain sequencing project: providing services to taxonomists for standard genome sequencing and annotation.</title>
        <authorList>
            <consortium name="The Broad Institute Genomics Platform"/>
            <consortium name="The Broad Institute Genome Sequencing Center for Infectious Disease"/>
            <person name="Wu L."/>
            <person name="Ma J."/>
        </authorList>
    </citation>
    <scope>NUCLEOTIDE SEQUENCE [LARGE SCALE GENOMIC DNA]</scope>
    <source>
        <strain evidence="3">CGMCC 4.7645</strain>
    </source>
</reference>
<gene>
    <name evidence="2" type="ORF">ACFSXZ_10725</name>
</gene>
<comment type="caution">
    <text evidence="2">The sequence shown here is derived from an EMBL/GenBank/DDBJ whole genome shotgun (WGS) entry which is preliminary data.</text>
</comment>
<keyword evidence="1" id="KW-0732">Signal</keyword>
<name>A0ABW5FQ70_9PSEU</name>
<dbReference type="EMBL" id="JBHUKR010000006">
    <property type="protein sequence ID" value="MFD2416795.1"/>
    <property type="molecule type" value="Genomic_DNA"/>
</dbReference>
<evidence type="ECO:0000313" key="3">
    <source>
        <dbReference type="Proteomes" id="UP001597417"/>
    </source>
</evidence>
<evidence type="ECO:0000256" key="1">
    <source>
        <dbReference type="SAM" id="SignalP"/>
    </source>
</evidence>
<accession>A0ABW5FQ70</accession>
<sequence>MTNFRLRVFGVTAAAGLAAALLVPGSAAADSCSAGHSCFYDNGNFTNLLWRAPACGSYNLGDSNQFNPPINDRISSVDNNSPSTITYYDWRGFWYELGSTSPYQRTLMGSYDNTIDRVDISC</sequence>
<organism evidence="2 3">
    <name type="scientific">Amycolatopsis pigmentata</name>
    <dbReference type="NCBI Taxonomy" id="450801"/>
    <lineage>
        <taxon>Bacteria</taxon>
        <taxon>Bacillati</taxon>
        <taxon>Actinomycetota</taxon>
        <taxon>Actinomycetes</taxon>
        <taxon>Pseudonocardiales</taxon>
        <taxon>Pseudonocardiaceae</taxon>
        <taxon>Amycolatopsis</taxon>
    </lineage>
</organism>
<proteinExistence type="predicted"/>
<keyword evidence="3" id="KW-1185">Reference proteome</keyword>
<feature type="chain" id="PRO_5046244138" evidence="1">
    <location>
        <begin position="30"/>
        <end position="122"/>
    </location>
</feature>
<feature type="signal peptide" evidence="1">
    <location>
        <begin position="1"/>
        <end position="29"/>
    </location>
</feature>
<dbReference type="Proteomes" id="UP001597417">
    <property type="component" value="Unassembled WGS sequence"/>
</dbReference>
<dbReference type="RefSeq" id="WP_378263908.1">
    <property type="nucleotide sequence ID" value="NZ_JBHUKR010000006.1"/>
</dbReference>
<evidence type="ECO:0000313" key="2">
    <source>
        <dbReference type="EMBL" id="MFD2416795.1"/>
    </source>
</evidence>
<dbReference type="Pfam" id="PF03995">
    <property type="entry name" value="Inhibitor_I36"/>
    <property type="match status" value="1"/>
</dbReference>